<dbReference type="Proteomes" id="UP001198565">
    <property type="component" value="Unassembled WGS sequence"/>
</dbReference>
<reference evidence="1 2" key="1">
    <citation type="submission" date="2021-08" db="EMBL/GenBank/DDBJ databases">
        <title>Streptomyces sp. PTM05 isolated from lichen.</title>
        <authorList>
            <person name="Somphong A."/>
            <person name="Phongsopitanun W."/>
            <person name="Tanasupawat S."/>
        </authorList>
    </citation>
    <scope>NUCLEOTIDE SEQUENCE [LARGE SCALE GENOMIC DNA]</scope>
    <source>
        <strain evidence="1 2">Ptm05</strain>
    </source>
</reference>
<evidence type="ECO:0000313" key="2">
    <source>
        <dbReference type="Proteomes" id="UP001198565"/>
    </source>
</evidence>
<dbReference type="RefSeq" id="WP_222979728.1">
    <property type="nucleotide sequence ID" value="NZ_JAINVZ010000013.1"/>
</dbReference>
<evidence type="ECO:0000313" key="1">
    <source>
        <dbReference type="EMBL" id="MBY8886974.1"/>
    </source>
</evidence>
<proteinExistence type="predicted"/>
<dbReference type="Gene3D" id="1.10.287.1060">
    <property type="entry name" value="ESAT-6-like"/>
    <property type="match status" value="1"/>
</dbReference>
<keyword evidence="2" id="KW-1185">Reference proteome</keyword>
<gene>
    <name evidence="1" type="ORF">K7472_19235</name>
</gene>
<evidence type="ECO:0008006" key="3">
    <source>
        <dbReference type="Google" id="ProtNLM"/>
    </source>
</evidence>
<protein>
    <recommendedName>
        <fullName evidence="3">WXG100 family type VII secretion target</fullName>
    </recommendedName>
</protein>
<name>A0ABS7QUV4_9ACTN</name>
<dbReference type="InterPro" id="IPR036689">
    <property type="entry name" value="ESAT-6-like_sf"/>
</dbReference>
<dbReference type="SUPFAM" id="SSF140453">
    <property type="entry name" value="EsxAB dimer-like"/>
    <property type="match status" value="1"/>
</dbReference>
<accession>A0ABS7QUV4</accession>
<comment type="caution">
    <text evidence="1">The sequence shown here is derived from an EMBL/GenBank/DDBJ whole genome shotgun (WGS) entry which is preliminary data.</text>
</comment>
<sequence>MALPENWDSAVISVDPGELNTSCTVLIEATININHALSDIITSLNGLKLSWTGESSQVANDFNDRWTTACTTLFGKQGDPSSGVLNVLTSGVAQAAKNYSGNEFGVASMFDKFAAALTQTSGKPGNVTDSVTGNPAVYHTTAVNESGF</sequence>
<dbReference type="EMBL" id="JAINVZ010000013">
    <property type="protein sequence ID" value="MBY8886974.1"/>
    <property type="molecule type" value="Genomic_DNA"/>
</dbReference>
<organism evidence="1 2">
    <name type="scientific">Streptantibioticus parmotrematis</name>
    <dbReference type="NCBI Taxonomy" id="2873249"/>
    <lineage>
        <taxon>Bacteria</taxon>
        <taxon>Bacillati</taxon>
        <taxon>Actinomycetota</taxon>
        <taxon>Actinomycetes</taxon>
        <taxon>Kitasatosporales</taxon>
        <taxon>Streptomycetaceae</taxon>
        <taxon>Streptantibioticus</taxon>
    </lineage>
</organism>